<keyword evidence="3" id="KW-0378">Hydrolase</keyword>
<evidence type="ECO:0000256" key="2">
    <source>
        <dbReference type="ARBA" id="ARBA00008773"/>
    </source>
</evidence>
<keyword evidence="4" id="KW-1133">Transmembrane helix</keyword>
<dbReference type="GO" id="GO:0009277">
    <property type="term" value="C:fungal-type cell wall"/>
    <property type="evidence" value="ECO:0007669"/>
    <property type="project" value="TreeGrafter"/>
</dbReference>
<dbReference type="PANTHER" id="PTHR16631">
    <property type="entry name" value="GLUCAN 1,3-BETA-GLUCOSIDASE"/>
    <property type="match status" value="1"/>
</dbReference>
<dbReference type="GO" id="GO:0009986">
    <property type="term" value="C:cell surface"/>
    <property type="evidence" value="ECO:0007669"/>
    <property type="project" value="TreeGrafter"/>
</dbReference>
<evidence type="ECO:0000256" key="5">
    <source>
        <dbReference type="SAM" id="SignalP"/>
    </source>
</evidence>
<dbReference type="AlphaFoldDB" id="A0A8H7TKT7"/>
<dbReference type="OrthoDB" id="77201at2759"/>
<dbReference type="InterPro" id="IPR050732">
    <property type="entry name" value="Beta-glucan_modifiers"/>
</dbReference>
<dbReference type="SUPFAM" id="SSF51445">
    <property type="entry name" value="(Trans)glycosidases"/>
    <property type="match status" value="1"/>
</dbReference>
<dbReference type="GO" id="GO:0071555">
    <property type="term" value="P:cell wall organization"/>
    <property type="evidence" value="ECO:0007669"/>
    <property type="project" value="TreeGrafter"/>
</dbReference>
<organism evidence="6 7">
    <name type="scientific">Cadophora malorum</name>
    <dbReference type="NCBI Taxonomy" id="108018"/>
    <lineage>
        <taxon>Eukaryota</taxon>
        <taxon>Fungi</taxon>
        <taxon>Dikarya</taxon>
        <taxon>Ascomycota</taxon>
        <taxon>Pezizomycotina</taxon>
        <taxon>Leotiomycetes</taxon>
        <taxon>Helotiales</taxon>
        <taxon>Ploettnerulaceae</taxon>
        <taxon>Cadophora</taxon>
    </lineage>
</organism>
<keyword evidence="7" id="KW-1185">Reference proteome</keyword>
<dbReference type="PANTHER" id="PTHR16631:SF16">
    <property type="entry name" value="GPI-ANCHORED CELL WALL BETA-1,3-ENDOGLUCANASE EGLC"/>
    <property type="match status" value="1"/>
</dbReference>
<name>A0A8H7TKT7_9HELO</name>
<dbReference type="InterPro" id="IPR017853">
    <property type="entry name" value="GH"/>
</dbReference>
<keyword evidence="4" id="KW-0812">Transmembrane</keyword>
<feature type="transmembrane region" description="Helical" evidence="4">
    <location>
        <begin position="343"/>
        <end position="361"/>
    </location>
</feature>
<dbReference type="Gene3D" id="3.20.20.80">
    <property type="entry name" value="Glycosidases"/>
    <property type="match status" value="1"/>
</dbReference>
<keyword evidence="5" id="KW-0732">Signal</keyword>
<sequence>MVFVSRVLPFLVVISAVAAQERVYQGFNSGAFFSSNKPKVQSDFEDEFNAARALHFSPGTFSSVRLYTNVQTGTTNTPIEAFQAAINTNTSMLLGIWCSGTTTISNELAALKSAVDKFGTKFTDLVIAISVGSEDMYRLSESGIENNAGIGAGPDTIVSFIREVRTAIEGTGLASKPVGHVDSWSAWANSSNEAVIEEVDFLGMDLYPYYEKDQDNRIENAEAIFEDLHNRTLSAAGNKPVWITETGWPFDGPTSGNATATPENSKAYWDTIACKYLGRTNVWWYNLRDTNPAIEEKFAVSKAVSAETTFNLTCAAGSGAPATINTDLSKGVSSDKKDGAAQLMGSMGMVGLVAVLSAVFML</sequence>
<reference evidence="6" key="1">
    <citation type="submission" date="2021-02" db="EMBL/GenBank/DDBJ databases">
        <title>Genome sequence Cadophora malorum strain M34.</title>
        <authorList>
            <person name="Stefanovic E."/>
            <person name="Vu D."/>
            <person name="Scully C."/>
            <person name="Dijksterhuis J."/>
            <person name="Roader J."/>
            <person name="Houbraken J."/>
        </authorList>
    </citation>
    <scope>NUCLEOTIDE SEQUENCE</scope>
    <source>
        <strain evidence="6">M34</strain>
    </source>
</reference>
<comment type="similarity">
    <text evidence="2">Belongs to the glycosyl hydrolase 17 family.</text>
</comment>
<evidence type="ECO:0000256" key="4">
    <source>
        <dbReference type="SAM" id="Phobius"/>
    </source>
</evidence>
<comment type="subcellular location">
    <subcellularLocation>
        <location evidence="1">Cell envelope</location>
    </subcellularLocation>
</comment>
<evidence type="ECO:0008006" key="8">
    <source>
        <dbReference type="Google" id="ProtNLM"/>
    </source>
</evidence>
<evidence type="ECO:0000313" key="6">
    <source>
        <dbReference type="EMBL" id="KAG4421067.1"/>
    </source>
</evidence>
<gene>
    <name evidence="6" type="ORF">IFR04_005830</name>
</gene>
<feature type="signal peptide" evidence="5">
    <location>
        <begin position="1"/>
        <end position="19"/>
    </location>
</feature>
<evidence type="ECO:0000256" key="1">
    <source>
        <dbReference type="ARBA" id="ARBA00004196"/>
    </source>
</evidence>
<dbReference type="EMBL" id="JAFJYH010000072">
    <property type="protein sequence ID" value="KAG4421067.1"/>
    <property type="molecule type" value="Genomic_DNA"/>
</dbReference>
<feature type="chain" id="PRO_5034996471" description="Glycoside hydrolase family 17 protein" evidence="5">
    <location>
        <begin position="20"/>
        <end position="362"/>
    </location>
</feature>
<dbReference type="GO" id="GO:0042973">
    <property type="term" value="F:glucan endo-1,3-beta-D-glucosidase activity"/>
    <property type="evidence" value="ECO:0007669"/>
    <property type="project" value="TreeGrafter"/>
</dbReference>
<comment type="caution">
    <text evidence="6">The sequence shown here is derived from an EMBL/GenBank/DDBJ whole genome shotgun (WGS) entry which is preliminary data.</text>
</comment>
<keyword evidence="4" id="KW-0472">Membrane</keyword>
<proteinExistence type="inferred from homology"/>
<accession>A0A8H7TKT7</accession>
<protein>
    <recommendedName>
        <fullName evidence="8">Glycoside hydrolase family 17 protein</fullName>
    </recommendedName>
</protein>
<dbReference type="Proteomes" id="UP000664132">
    <property type="component" value="Unassembled WGS sequence"/>
</dbReference>
<evidence type="ECO:0000256" key="3">
    <source>
        <dbReference type="ARBA" id="ARBA00022801"/>
    </source>
</evidence>
<dbReference type="GO" id="GO:0005576">
    <property type="term" value="C:extracellular region"/>
    <property type="evidence" value="ECO:0007669"/>
    <property type="project" value="TreeGrafter"/>
</dbReference>
<evidence type="ECO:0000313" key="7">
    <source>
        <dbReference type="Proteomes" id="UP000664132"/>
    </source>
</evidence>